<comment type="caution">
    <text evidence="3">The sequence shown here is derived from an EMBL/GenBank/DDBJ whole genome shotgun (WGS) entry which is preliminary data.</text>
</comment>
<organism evidence="3 4">
    <name type="scientific">Butyricicoccus porcorum</name>
    <dbReference type="NCBI Taxonomy" id="1945634"/>
    <lineage>
        <taxon>Bacteria</taxon>
        <taxon>Bacillati</taxon>
        <taxon>Bacillota</taxon>
        <taxon>Clostridia</taxon>
        <taxon>Eubacteriales</taxon>
        <taxon>Butyricicoccaceae</taxon>
        <taxon>Butyricicoccus</taxon>
    </lineage>
</organism>
<evidence type="ECO:0000313" key="4">
    <source>
        <dbReference type="Proteomes" id="UP000194903"/>
    </source>
</evidence>
<feature type="domain" description="BD-FAE-like" evidence="2">
    <location>
        <begin position="29"/>
        <end position="127"/>
    </location>
</feature>
<dbReference type="InterPro" id="IPR029058">
    <property type="entry name" value="AB_hydrolase_fold"/>
</dbReference>
<dbReference type="PANTHER" id="PTHR48081">
    <property type="entry name" value="AB HYDROLASE SUPERFAMILY PROTEIN C4A8.06C"/>
    <property type="match status" value="1"/>
</dbReference>
<name>A0A252F1X9_9FIRM</name>
<dbReference type="InterPro" id="IPR050300">
    <property type="entry name" value="GDXG_lipolytic_enzyme"/>
</dbReference>
<dbReference type="InterPro" id="IPR049492">
    <property type="entry name" value="BD-FAE-like_dom"/>
</dbReference>
<gene>
    <name evidence="3" type="ORF">CBW42_11605</name>
</gene>
<evidence type="ECO:0000313" key="3">
    <source>
        <dbReference type="EMBL" id="OUM19798.1"/>
    </source>
</evidence>
<dbReference type="GO" id="GO:0016787">
    <property type="term" value="F:hydrolase activity"/>
    <property type="evidence" value="ECO:0007669"/>
    <property type="project" value="UniProtKB-KW"/>
</dbReference>
<dbReference type="Gene3D" id="3.40.50.1820">
    <property type="entry name" value="alpha/beta hydrolase"/>
    <property type="match status" value="1"/>
</dbReference>
<sequence>MHCERIPFPGKPKVFLDCYLLDSGLRLGQDTARPAVMICPGGGYVYLSPREAEPVAMAYAARGIHAFVLNYSLGWDTAGFAPLTELDWAIALLRSHAAEWHIDPQKILTCGFSAGGHLALAGGLLGQERPNGVILGYPAIDFSSSESALIRTLFDEQDDNAPWISLQTQVTPDSPPVFLFTTWDDAMTRRMSLELAMAYERYNVPMECHIFGRGPHGYSLANAASADGSSQVVSPHVEKWLELSVEWLFSVFGEPEMRDYSTSHIMDAIRELGIALPDDSDARQTLDNA</sequence>
<dbReference type="PANTHER" id="PTHR48081:SF6">
    <property type="entry name" value="PEPTIDASE S9 PROLYL OLIGOPEPTIDASE CATALYTIC DOMAIN-CONTAINING PROTEIN"/>
    <property type="match status" value="1"/>
</dbReference>
<evidence type="ECO:0000259" key="2">
    <source>
        <dbReference type="Pfam" id="PF20434"/>
    </source>
</evidence>
<proteinExistence type="predicted"/>
<dbReference type="SUPFAM" id="SSF53474">
    <property type="entry name" value="alpha/beta-Hydrolases"/>
    <property type="match status" value="1"/>
</dbReference>
<dbReference type="Pfam" id="PF20434">
    <property type="entry name" value="BD-FAE"/>
    <property type="match status" value="1"/>
</dbReference>
<dbReference type="EMBL" id="NHOC01000010">
    <property type="protein sequence ID" value="OUM19798.1"/>
    <property type="molecule type" value="Genomic_DNA"/>
</dbReference>
<dbReference type="Proteomes" id="UP000194903">
    <property type="component" value="Unassembled WGS sequence"/>
</dbReference>
<dbReference type="AlphaFoldDB" id="A0A252F1X9"/>
<keyword evidence="1" id="KW-0378">Hydrolase</keyword>
<reference evidence="3 4" key="1">
    <citation type="submission" date="2017-05" db="EMBL/GenBank/DDBJ databases">
        <title>Butyricicoccus porcorum sp. nov. a butyrate-producing bacterium from the swine intestinal tract.</title>
        <authorList>
            <person name="Trachsel J."/>
            <person name="Humphrey S."/>
            <person name="Allen H.K."/>
        </authorList>
    </citation>
    <scope>NUCLEOTIDE SEQUENCE [LARGE SCALE GENOMIC DNA]</scope>
    <source>
        <strain evidence="3">BB10</strain>
    </source>
</reference>
<dbReference type="OrthoDB" id="9794725at2"/>
<keyword evidence="4" id="KW-1185">Reference proteome</keyword>
<dbReference type="RefSeq" id="WP_087021674.1">
    <property type="nucleotide sequence ID" value="NZ_NHOC01000010.1"/>
</dbReference>
<evidence type="ECO:0000256" key="1">
    <source>
        <dbReference type="ARBA" id="ARBA00022801"/>
    </source>
</evidence>
<accession>A0A252F1X9</accession>
<protein>
    <recommendedName>
        <fullName evidence="2">BD-FAE-like domain-containing protein</fullName>
    </recommendedName>
</protein>